<dbReference type="EMBL" id="MT498058">
    <property type="protein sequence ID" value="QKY79939.1"/>
    <property type="molecule type" value="Genomic_DNA"/>
</dbReference>
<dbReference type="KEGG" id="vg:77951783"/>
<evidence type="ECO:0000313" key="2">
    <source>
        <dbReference type="Proteomes" id="UP000821895"/>
    </source>
</evidence>
<reference evidence="1" key="1">
    <citation type="submission" date="2020-05" db="EMBL/GenBank/DDBJ databases">
        <authorList>
            <person name="Conneilly E.M."/>
            <person name="Corace M.L."/>
            <person name="Daly D."/>
            <person name="Dejene M.A."/>
            <person name="Deng Y."/>
            <person name="Kelly J.M."/>
            <person name="Masiello C.S."/>
            <person name="McDonough D."/>
            <person name="Musser E."/>
            <person name="Pecorale A.L."/>
            <person name="Ray R.F."/>
            <person name="Regan I.M."/>
            <person name="Shedd N.A."/>
            <person name="Tatone J.R."/>
            <person name="Tocci C.W."/>
            <person name="Zarate C.M."/>
            <person name="Whitefleet-Smith J.L."/>
            <person name="Garlena R.A."/>
            <person name="Russell D.A."/>
            <person name="Pope W.H."/>
            <person name="Jacobs-Sera D."/>
            <person name="Hatfull G.F."/>
        </authorList>
    </citation>
    <scope>NUCLEOTIDE SEQUENCE</scope>
</reference>
<sequence>MISTDYQVGDSVKHLSVRHPFTSNPAIGLVSGHTSDGYVLVSFPEPLRTLKVWPDDLVLQKRLTDTDDTTYPLIGEYVDKELMNMTDAAETAARAAVRKDRHPGTVHLLDLFEYGHLPPHLALISAKFEVLAHDLVIHLSDGPELTAGLRKLVEAKDCAVRQAVIDAKTD</sequence>
<keyword evidence="2" id="KW-1185">Reference proteome</keyword>
<dbReference type="GeneID" id="77951783"/>
<protein>
    <submittedName>
        <fullName evidence="1">Uncharacterized protein</fullName>
    </submittedName>
</protein>
<organism evidence="1 2">
    <name type="scientific">Gordonia phage Clawz</name>
    <dbReference type="NCBI Taxonomy" id="2743910"/>
    <lineage>
        <taxon>Viruses</taxon>
        <taxon>Duplodnaviria</taxon>
        <taxon>Heunggongvirae</taxon>
        <taxon>Uroviricota</taxon>
        <taxon>Caudoviricetes</taxon>
        <taxon>Clawzvirus</taxon>
        <taxon>Clawzvirus clawz</taxon>
    </lineage>
</organism>
<proteinExistence type="predicted"/>
<dbReference type="Proteomes" id="UP000821895">
    <property type="component" value="Segment"/>
</dbReference>
<evidence type="ECO:0000313" key="1">
    <source>
        <dbReference type="EMBL" id="QKY79939.1"/>
    </source>
</evidence>
<dbReference type="RefSeq" id="YP_010675456.1">
    <property type="nucleotide sequence ID" value="NC_071004.1"/>
</dbReference>
<name>A0AAE7F8D9_9CAUD</name>
<gene>
    <name evidence="1" type="primary">27</name>
    <name evidence="1" type="ORF">SEA_CLAWZ_27</name>
</gene>
<accession>A0AAE7F8D9</accession>